<keyword evidence="11" id="KW-1208">Phospholipid metabolism</keyword>
<name>W4FTE0_APHAT</name>
<proteinExistence type="predicted"/>
<feature type="transmembrane region" description="Helical" evidence="12">
    <location>
        <begin position="143"/>
        <end position="163"/>
    </location>
</feature>
<evidence type="ECO:0000256" key="8">
    <source>
        <dbReference type="ARBA" id="ARBA00023098"/>
    </source>
</evidence>
<dbReference type="GO" id="GO:0004605">
    <property type="term" value="F:phosphatidate cytidylyltransferase activity"/>
    <property type="evidence" value="ECO:0007669"/>
    <property type="project" value="TreeGrafter"/>
</dbReference>
<dbReference type="Pfam" id="PF01148">
    <property type="entry name" value="CTP_transf_1"/>
    <property type="match status" value="1"/>
</dbReference>
<dbReference type="GO" id="GO:0005886">
    <property type="term" value="C:plasma membrane"/>
    <property type="evidence" value="ECO:0007669"/>
    <property type="project" value="UniProtKB-SubCell"/>
</dbReference>
<evidence type="ECO:0000256" key="3">
    <source>
        <dbReference type="ARBA" id="ARBA00022516"/>
    </source>
</evidence>
<keyword evidence="8" id="KW-0443">Lipid metabolism</keyword>
<keyword evidence="10" id="KW-0594">Phospholipid biosynthesis</keyword>
<evidence type="ECO:0000313" key="13">
    <source>
        <dbReference type="EMBL" id="ETV70089.1"/>
    </source>
</evidence>
<keyword evidence="7 12" id="KW-1133">Transmembrane helix</keyword>
<feature type="transmembrane region" description="Helical" evidence="12">
    <location>
        <begin position="111"/>
        <end position="131"/>
    </location>
</feature>
<evidence type="ECO:0008006" key="14">
    <source>
        <dbReference type="Google" id="ProtNLM"/>
    </source>
</evidence>
<dbReference type="GeneID" id="20816419"/>
<keyword evidence="2" id="KW-1003">Cell membrane</keyword>
<keyword evidence="4" id="KW-0808">Transferase</keyword>
<dbReference type="STRING" id="112090.W4FTE0"/>
<evidence type="ECO:0000256" key="7">
    <source>
        <dbReference type="ARBA" id="ARBA00022989"/>
    </source>
</evidence>
<feature type="transmembrane region" description="Helical" evidence="12">
    <location>
        <begin position="22"/>
        <end position="39"/>
    </location>
</feature>
<feature type="transmembrane region" description="Helical" evidence="12">
    <location>
        <begin position="175"/>
        <end position="192"/>
    </location>
</feature>
<keyword evidence="5 12" id="KW-0812">Transmembrane</keyword>
<accession>W4FTE0</accession>
<dbReference type="PANTHER" id="PTHR46382:SF1">
    <property type="entry name" value="PHOSPHATIDATE CYTIDYLYLTRANSFERASE"/>
    <property type="match status" value="1"/>
</dbReference>
<dbReference type="AlphaFoldDB" id="W4FTE0"/>
<organism evidence="13">
    <name type="scientific">Aphanomyces astaci</name>
    <name type="common">Crayfish plague agent</name>
    <dbReference type="NCBI Taxonomy" id="112090"/>
    <lineage>
        <taxon>Eukaryota</taxon>
        <taxon>Sar</taxon>
        <taxon>Stramenopiles</taxon>
        <taxon>Oomycota</taxon>
        <taxon>Saprolegniomycetes</taxon>
        <taxon>Saprolegniales</taxon>
        <taxon>Verrucalvaceae</taxon>
        <taxon>Aphanomyces</taxon>
    </lineage>
</organism>
<dbReference type="EMBL" id="KI913170">
    <property type="protein sequence ID" value="ETV70089.1"/>
    <property type="molecule type" value="Genomic_DNA"/>
</dbReference>
<keyword evidence="3" id="KW-0444">Lipid biosynthesis</keyword>
<reference evidence="13" key="1">
    <citation type="submission" date="2013-12" db="EMBL/GenBank/DDBJ databases">
        <title>The Genome Sequence of Aphanomyces astaci APO3.</title>
        <authorList>
            <consortium name="The Broad Institute Genomics Platform"/>
            <person name="Russ C."/>
            <person name="Tyler B."/>
            <person name="van West P."/>
            <person name="Dieguez-Uribeondo J."/>
            <person name="Young S.K."/>
            <person name="Zeng Q."/>
            <person name="Gargeya S."/>
            <person name="Fitzgerald M."/>
            <person name="Abouelleil A."/>
            <person name="Alvarado L."/>
            <person name="Chapman S.B."/>
            <person name="Gainer-Dewar J."/>
            <person name="Goldberg J."/>
            <person name="Griggs A."/>
            <person name="Gujja S."/>
            <person name="Hansen M."/>
            <person name="Howarth C."/>
            <person name="Imamovic A."/>
            <person name="Ireland A."/>
            <person name="Larimer J."/>
            <person name="McCowan C."/>
            <person name="Murphy C."/>
            <person name="Pearson M."/>
            <person name="Poon T.W."/>
            <person name="Priest M."/>
            <person name="Roberts A."/>
            <person name="Saif S."/>
            <person name="Shea T."/>
            <person name="Sykes S."/>
            <person name="Wortman J."/>
            <person name="Nusbaum C."/>
            <person name="Birren B."/>
        </authorList>
    </citation>
    <scope>NUCLEOTIDE SEQUENCE [LARGE SCALE GENOMIC DNA]</scope>
    <source>
        <strain evidence="13">APO3</strain>
    </source>
</reference>
<dbReference type="VEuPathDB" id="FungiDB:H257_14423"/>
<sequence>MEVPQVTTATEDSMCRNFVKRLVAGATLATAIVLVFVLCPRTATSQLMATLLALWLRDLPCPTNQQLSYPSHRIRSSWNNFRKMHMSLRLWRCDGSSLSQASPNDVYMSMLLDQLGIVYLLGLVQILSNFIDLSVVSAGRKNVLVLLFTVSATPVSPVSQTFAPEQSRRRDTGGVMCALIAMVIVTNVLGITMSTVSVTKILVVTTAVTVDLFESLIKRAANVKDSSRLIHGHAGLLGRVDTLLFASILFALYNIHAQLLD</sequence>
<protein>
    <recommendedName>
        <fullName evidence="14">Phosphatidate cytidylyltransferase</fullName>
    </recommendedName>
</protein>
<evidence type="ECO:0000256" key="10">
    <source>
        <dbReference type="ARBA" id="ARBA00023209"/>
    </source>
</evidence>
<evidence type="ECO:0000256" key="4">
    <source>
        <dbReference type="ARBA" id="ARBA00022679"/>
    </source>
</evidence>
<evidence type="ECO:0000256" key="1">
    <source>
        <dbReference type="ARBA" id="ARBA00004651"/>
    </source>
</evidence>
<evidence type="ECO:0000256" key="11">
    <source>
        <dbReference type="ARBA" id="ARBA00023264"/>
    </source>
</evidence>
<evidence type="ECO:0000256" key="9">
    <source>
        <dbReference type="ARBA" id="ARBA00023136"/>
    </source>
</evidence>
<feature type="transmembrane region" description="Helical" evidence="12">
    <location>
        <begin position="236"/>
        <end position="255"/>
    </location>
</feature>
<evidence type="ECO:0000256" key="5">
    <source>
        <dbReference type="ARBA" id="ARBA00022692"/>
    </source>
</evidence>
<evidence type="ECO:0000256" key="6">
    <source>
        <dbReference type="ARBA" id="ARBA00022695"/>
    </source>
</evidence>
<evidence type="ECO:0000256" key="12">
    <source>
        <dbReference type="SAM" id="Phobius"/>
    </source>
</evidence>
<comment type="subcellular location">
    <subcellularLocation>
        <location evidence="1">Cell membrane</location>
        <topology evidence="1">Multi-pass membrane protein</topology>
    </subcellularLocation>
</comment>
<dbReference type="OrthoDB" id="10260889at2759"/>
<dbReference type="GO" id="GO:0016024">
    <property type="term" value="P:CDP-diacylglycerol biosynthetic process"/>
    <property type="evidence" value="ECO:0007669"/>
    <property type="project" value="TreeGrafter"/>
</dbReference>
<dbReference type="PANTHER" id="PTHR46382">
    <property type="entry name" value="PHOSPHATIDATE CYTIDYLYLTRANSFERASE"/>
    <property type="match status" value="1"/>
</dbReference>
<keyword evidence="6" id="KW-0548">Nucleotidyltransferase</keyword>
<keyword evidence="9 12" id="KW-0472">Membrane</keyword>
<gene>
    <name evidence="13" type="ORF">H257_14423</name>
</gene>
<dbReference type="RefSeq" id="XP_009840532.1">
    <property type="nucleotide sequence ID" value="XM_009842230.1"/>
</dbReference>
<evidence type="ECO:0000256" key="2">
    <source>
        <dbReference type="ARBA" id="ARBA00022475"/>
    </source>
</evidence>